<dbReference type="Pfam" id="PF13735">
    <property type="entry name" value="tRNA_NucTran2_2"/>
    <property type="match status" value="1"/>
</dbReference>
<dbReference type="GO" id="GO:0000166">
    <property type="term" value="F:nucleotide binding"/>
    <property type="evidence" value="ECO:0007669"/>
    <property type="project" value="UniProtKB-KW"/>
</dbReference>
<evidence type="ECO:0008006" key="16">
    <source>
        <dbReference type="Google" id="ProtNLM"/>
    </source>
</evidence>
<evidence type="ECO:0000256" key="7">
    <source>
        <dbReference type="ARBA" id="ARBA00022842"/>
    </source>
</evidence>
<dbReference type="Gene3D" id="1.10.3090.10">
    <property type="entry name" value="cca-adding enzyme, domain 2"/>
    <property type="match status" value="1"/>
</dbReference>
<dbReference type="InterPro" id="IPR002646">
    <property type="entry name" value="PolA_pol_head_dom"/>
</dbReference>
<evidence type="ECO:0000256" key="8">
    <source>
        <dbReference type="ARBA" id="ARBA00022884"/>
    </source>
</evidence>
<feature type="domain" description="tRNA nucleotidyltransferase/poly(A) polymerase RNA and SrmB- binding" evidence="12">
    <location>
        <begin position="184"/>
        <end position="245"/>
    </location>
</feature>
<evidence type="ECO:0000259" key="11">
    <source>
        <dbReference type="Pfam" id="PF01966"/>
    </source>
</evidence>
<feature type="domain" description="Poly A polymerase head" evidence="10">
    <location>
        <begin position="25"/>
        <end position="157"/>
    </location>
</feature>
<dbReference type="PANTHER" id="PTHR46173:SF1">
    <property type="entry name" value="CCA TRNA NUCLEOTIDYLTRANSFERASE 1, MITOCHONDRIAL"/>
    <property type="match status" value="1"/>
</dbReference>
<organism evidence="14 15">
    <name type="scientific">Candidatus Curtissbacteria bacterium RBG_13_40_7</name>
    <dbReference type="NCBI Taxonomy" id="1797706"/>
    <lineage>
        <taxon>Bacteria</taxon>
        <taxon>Candidatus Curtissiibacteriota</taxon>
    </lineage>
</organism>
<comment type="caution">
    <text evidence="14">The sequence shown here is derived from an EMBL/GenBank/DDBJ whole genome shotgun (WGS) entry which is preliminary data.</text>
</comment>
<keyword evidence="3" id="KW-0819">tRNA processing</keyword>
<keyword evidence="7" id="KW-0460">Magnesium</keyword>
<dbReference type="GO" id="GO:0000049">
    <property type="term" value="F:tRNA binding"/>
    <property type="evidence" value="ECO:0007669"/>
    <property type="project" value="TreeGrafter"/>
</dbReference>
<dbReference type="GO" id="GO:0008033">
    <property type="term" value="P:tRNA processing"/>
    <property type="evidence" value="ECO:0007669"/>
    <property type="project" value="UniProtKB-KW"/>
</dbReference>
<proteinExistence type="inferred from homology"/>
<protein>
    <recommendedName>
        <fullName evidence="16">HD domain-containing protein</fullName>
    </recommendedName>
</protein>
<sequence>MGVEIDSEVEKIIEKIAKAGFEVAIVGGAVRDLLVGKTVVDWDLTTNAKPQEICELFKDSFYNNRFGTVGIPIKRQEISDKQQDSVVQITTYRTEEKYTDKRHPDVIVWGKTLEEDLTRRDFTINAMAIKVESGKLKVESLVDPYDGKADLKNKIIRTVGDPNERFSEDALRLLRAVRFATTLGFKIEGKTLAAIKKNAKLLSRISGERIRDEFFKILASENAADGILLARDAGLLAFFLPELEDCFAVEQKSPKRHHIYDVGTHCVMSLSNCPSKDVIVRLATLLHDLGKAKVAQINDEGVRTFHNHELIGSRLVLQIAKRLNLSKSQRDKLFKLVRWHQFTVNENQTDKALRRFIKNIGVEDIEDMMDLRIGDRLGGGLQQPESWRLKLFRQRLREVLKKPFTVADLKIDGNDVMKILNLKPGPKVGEILNKLFEEVADDKKKNTRAYLLKMLLKVE</sequence>
<evidence type="ECO:0000256" key="1">
    <source>
        <dbReference type="ARBA" id="ARBA00001946"/>
    </source>
</evidence>
<dbReference type="CDD" id="cd05398">
    <property type="entry name" value="NT_ClassII-CCAase"/>
    <property type="match status" value="1"/>
</dbReference>
<dbReference type="SUPFAM" id="SSF81301">
    <property type="entry name" value="Nucleotidyltransferase"/>
    <property type="match status" value="1"/>
</dbReference>
<dbReference type="InterPro" id="IPR050264">
    <property type="entry name" value="Bact_CCA-adding_enz_type3_sf"/>
</dbReference>
<reference evidence="14 15" key="1">
    <citation type="journal article" date="2016" name="Nat. Commun.">
        <title>Thousands of microbial genomes shed light on interconnected biogeochemical processes in an aquifer system.</title>
        <authorList>
            <person name="Anantharaman K."/>
            <person name="Brown C.T."/>
            <person name="Hug L.A."/>
            <person name="Sharon I."/>
            <person name="Castelle C.J."/>
            <person name="Probst A.J."/>
            <person name="Thomas B.C."/>
            <person name="Singh A."/>
            <person name="Wilkins M.J."/>
            <person name="Karaoz U."/>
            <person name="Brodie E.L."/>
            <person name="Williams K.H."/>
            <person name="Hubbard S.S."/>
            <person name="Banfield J.F."/>
        </authorList>
    </citation>
    <scope>NUCLEOTIDE SEQUENCE [LARGE SCALE GENOMIC DNA]</scope>
</reference>
<dbReference type="InterPro" id="IPR043519">
    <property type="entry name" value="NT_sf"/>
</dbReference>
<dbReference type="AlphaFoldDB" id="A0A1F5FWT4"/>
<gene>
    <name evidence="14" type="ORF">A2165_00850</name>
</gene>
<comment type="similarity">
    <text evidence="9">Belongs to the tRNA nucleotidyltransferase/poly(A) polymerase family.</text>
</comment>
<feature type="domain" description="HD" evidence="11">
    <location>
        <begin position="275"/>
        <end position="345"/>
    </location>
</feature>
<dbReference type="InterPro" id="IPR032810">
    <property type="entry name" value="CCA-adding_enz_C"/>
</dbReference>
<dbReference type="PANTHER" id="PTHR46173">
    <property type="entry name" value="CCA TRNA NUCLEOTIDYLTRANSFERASE 1, MITOCHONDRIAL"/>
    <property type="match status" value="1"/>
</dbReference>
<keyword evidence="6" id="KW-0547">Nucleotide-binding</keyword>
<dbReference type="Pfam" id="PF01966">
    <property type="entry name" value="HD"/>
    <property type="match status" value="1"/>
</dbReference>
<evidence type="ECO:0000259" key="10">
    <source>
        <dbReference type="Pfam" id="PF01743"/>
    </source>
</evidence>
<feature type="domain" description="CCA-adding enzyme C-terminal" evidence="13">
    <location>
        <begin position="407"/>
        <end position="454"/>
    </location>
</feature>
<dbReference type="Gene3D" id="3.30.460.10">
    <property type="entry name" value="Beta Polymerase, domain 2"/>
    <property type="match status" value="1"/>
</dbReference>
<evidence type="ECO:0000313" key="14">
    <source>
        <dbReference type="EMBL" id="OGD84068.1"/>
    </source>
</evidence>
<evidence type="ECO:0000256" key="5">
    <source>
        <dbReference type="ARBA" id="ARBA00022723"/>
    </source>
</evidence>
<keyword evidence="2 9" id="KW-0808">Transferase</keyword>
<dbReference type="InterPro" id="IPR032828">
    <property type="entry name" value="PolyA_RNA-bd"/>
</dbReference>
<dbReference type="Pfam" id="PF12627">
    <property type="entry name" value="PolyA_pol_RNAbd"/>
    <property type="match status" value="1"/>
</dbReference>
<dbReference type="GO" id="GO:0016779">
    <property type="term" value="F:nucleotidyltransferase activity"/>
    <property type="evidence" value="ECO:0007669"/>
    <property type="project" value="UniProtKB-KW"/>
</dbReference>
<name>A0A1F5FWT4_9BACT</name>
<dbReference type="Pfam" id="PF01743">
    <property type="entry name" value="PolyA_pol"/>
    <property type="match status" value="1"/>
</dbReference>
<dbReference type="Gene3D" id="1.10.246.80">
    <property type="match status" value="1"/>
</dbReference>
<evidence type="ECO:0000313" key="15">
    <source>
        <dbReference type="Proteomes" id="UP000179252"/>
    </source>
</evidence>
<evidence type="ECO:0000259" key="13">
    <source>
        <dbReference type="Pfam" id="PF13735"/>
    </source>
</evidence>
<dbReference type="GO" id="GO:0046872">
    <property type="term" value="F:metal ion binding"/>
    <property type="evidence" value="ECO:0007669"/>
    <property type="project" value="UniProtKB-KW"/>
</dbReference>
<evidence type="ECO:0000259" key="12">
    <source>
        <dbReference type="Pfam" id="PF12627"/>
    </source>
</evidence>
<dbReference type="Proteomes" id="UP000179252">
    <property type="component" value="Unassembled WGS sequence"/>
</dbReference>
<dbReference type="EMBL" id="MFAU01000031">
    <property type="protein sequence ID" value="OGD84068.1"/>
    <property type="molecule type" value="Genomic_DNA"/>
</dbReference>
<keyword evidence="4" id="KW-0548">Nucleotidyltransferase</keyword>
<evidence type="ECO:0000256" key="9">
    <source>
        <dbReference type="RuleBase" id="RU003953"/>
    </source>
</evidence>
<dbReference type="InterPro" id="IPR006674">
    <property type="entry name" value="HD_domain"/>
</dbReference>
<evidence type="ECO:0000256" key="6">
    <source>
        <dbReference type="ARBA" id="ARBA00022741"/>
    </source>
</evidence>
<evidence type="ECO:0000256" key="3">
    <source>
        <dbReference type="ARBA" id="ARBA00022694"/>
    </source>
</evidence>
<dbReference type="SUPFAM" id="SSF81891">
    <property type="entry name" value="Poly A polymerase C-terminal region-like"/>
    <property type="match status" value="1"/>
</dbReference>
<accession>A0A1F5FWT4</accession>
<evidence type="ECO:0000256" key="4">
    <source>
        <dbReference type="ARBA" id="ARBA00022695"/>
    </source>
</evidence>
<keyword evidence="8 9" id="KW-0694">RNA-binding</keyword>
<evidence type="ECO:0000256" key="2">
    <source>
        <dbReference type="ARBA" id="ARBA00022679"/>
    </source>
</evidence>
<comment type="cofactor">
    <cofactor evidence="1">
        <name>Mg(2+)</name>
        <dbReference type="ChEBI" id="CHEBI:18420"/>
    </cofactor>
</comment>
<keyword evidence="5" id="KW-0479">Metal-binding</keyword>